<evidence type="ECO:0000313" key="2">
    <source>
        <dbReference type="Proteomes" id="UP001217089"/>
    </source>
</evidence>
<name>A0ABQ9EDZ2_TEGGR</name>
<protein>
    <submittedName>
        <fullName evidence="1">Uncharacterized protein</fullName>
    </submittedName>
</protein>
<dbReference type="EMBL" id="JARBDR010000917">
    <property type="protein sequence ID" value="KAJ8303365.1"/>
    <property type="molecule type" value="Genomic_DNA"/>
</dbReference>
<organism evidence="1 2">
    <name type="scientific">Tegillarca granosa</name>
    <name type="common">Malaysian cockle</name>
    <name type="synonym">Anadara granosa</name>
    <dbReference type="NCBI Taxonomy" id="220873"/>
    <lineage>
        <taxon>Eukaryota</taxon>
        <taxon>Metazoa</taxon>
        <taxon>Spiralia</taxon>
        <taxon>Lophotrochozoa</taxon>
        <taxon>Mollusca</taxon>
        <taxon>Bivalvia</taxon>
        <taxon>Autobranchia</taxon>
        <taxon>Pteriomorphia</taxon>
        <taxon>Arcoida</taxon>
        <taxon>Arcoidea</taxon>
        <taxon>Arcidae</taxon>
        <taxon>Tegillarca</taxon>
    </lineage>
</organism>
<accession>A0ABQ9EDZ2</accession>
<gene>
    <name evidence="1" type="ORF">KUTeg_019761</name>
</gene>
<evidence type="ECO:0000313" key="1">
    <source>
        <dbReference type="EMBL" id="KAJ8303365.1"/>
    </source>
</evidence>
<comment type="caution">
    <text evidence="1">The sequence shown here is derived from an EMBL/GenBank/DDBJ whole genome shotgun (WGS) entry which is preliminary data.</text>
</comment>
<sequence>MQRYGHVRMVVFVSTMFPDLIGGDESVSESILRHQGEFMWFVESIVYTNNISVYDSKQQQSPAYGSLFIQIKAHRHAHAHFGHF</sequence>
<keyword evidence="2" id="KW-1185">Reference proteome</keyword>
<proteinExistence type="predicted"/>
<dbReference type="Proteomes" id="UP001217089">
    <property type="component" value="Unassembled WGS sequence"/>
</dbReference>
<reference evidence="1 2" key="1">
    <citation type="submission" date="2022-12" db="EMBL/GenBank/DDBJ databases">
        <title>Chromosome-level genome of Tegillarca granosa.</title>
        <authorList>
            <person name="Kim J."/>
        </authorList>
    </citation>
    <scope>NUCLEOTIDE SEQUENCE [LARGE SCALE GENOMIC DNA]</scope>
    <source>
        <strain evidence="1">Teg-2019</strain>
        <tissue evidence="1">Adductor muscle</tissue>
    </source>
</reference>